<protein>
    <submittedName>
        <fullName evidence="1">Uncharacterized protein</fullName>
    </submittedName>
</protein>
<comment type="caution">
    <text evidence="1">The sequence shown here is derived from an EMBL/GenBank/DDBJ whole genome shotgun (WGS) entry which is preliminary data.</text>
</comment>
<keyword evidence="2" id="KW-1185">Reference proteome</keyword>
<dbReference type="Proteomes" id="UP001345013">
    <property type="component" value="Unassembled WGS sequence"/>
</dbReference>
<organism evidence="1 2">
    <name type="scientific">Lithohypha guttulata</name>
    <dbReference type="NCBI Taxonomy" id="1690604"/>
    <lineage>
        <taxon>Eukaryota</taxon>
        <taxon>Fungi</taxon>
        <taxon>Dikarya</taxon>
        <taxon>Ascomycota</taxon>
        <taxon>Pezizomycotina</taxon>
        <taxon>Eurotiomycetes</taxon>
        <taxon>Chaetothyriomycetidae</taxon>
        <taxon>Chaetothyriales</taxon>
        <taxon>Trichomeriaceae</taxon>
        <taxon>Lithohypha</taxon>
    </lineage>
</organism>
<dbReference type="EMBL" id="JAVRRG010000138">
    <property type="protein sequence ID" value="KAK5081427.1"/>
    <property type="molecule type" value="Genomic_DNA"/>
</dbReference>
<proteinExistence type="predicted"/>
<evidence type="ECO:0000313" key="1">
    <source>
        <dbReference type="EMBL" id="KAK5081427.1"/>
    </source>
</evidence>
<evidence type="ECO:0000313" key="2">
    <source>
        <dbReference type="Proteomes" id="UP001345013"/>
    </source>
</evidence>
<gene>
    <name evidence="1" type="ORF">LTR24_008233</name>
</gene>
<name>A0ABR0K0J8_9EURO</name>
<accession>A0ABR0K0J8</accession>
<reference evidence="1 2" key="1">
    <citation type="submission" date="2023-08" db="EMBL/GenBank/DDBJ databases">
        <title>Black Yeasts Isolated from many extreme environments.</title>
        <authorList>
            <person name="Coleine C."/>
            <person name="Stajich J.E."/>
            <person name="Selbmann L."/>
        </authorList>
    </citation>
    <scope>NUCLEOTIDE SEQUENCE [LARGE SCALE GENOMIC DNA]</scope>
    <source>
        <strain evidence="1 2">CCFEE 5885</strain>
    </source>
</reference>
<sequence length="195" mass="22729">MHCMPIKPCVGQSTVRLWAARKQDIVVNRDNDVVRTHFRKIEQNLHPVLEMLERYRARIRDRRASHTAIERIRTGLTVLRRWLIHAQHRVDTTRDRIVLDFRDEAVDWWVCGDVAHIVAMPTAVCKPLQNVPVQLQNAPSILATRQASDCWKASTRNPGNLRGATQLFWRQSRTGLKSIERHLAKMWLRTCSSRT</sequence>